<keyword evidence="2" id="KW-1185">Reference proteome</keyword>
<gene>
    <name evidence="1" type="ORF">PHMEG_0008968</name>
</gene>
<dbReference type="OrthoDB" id="92298at2759"/>
<accession>A0A225WJ32</accession>
<comment type="caution">
    <text evidence="1">The sequence shown here is derived from an EMBL/GenBank/DDBJ whole genome shotgun (WGS) entry which is preliminary data.</text>
</comment>
<dbReference type="Proteomes" id="UP000198211">
    <property type="component" value="Unassembled WGS sequence"/>
</dbReference>
<proteinExistence type="predicted"/>
<evidence type="ECO:0000313" key="1">
    <source>
        <dbReference type="EMBL" id="OWZ17129.1"/>
    </source>
</evidence>
<dbReference type="AlphaFoldDB" id="A0A225WJ32"/>
<evidence type="ECO:0000313" key="2">
    <source>
        <dbReference type="Proteomes" id="UP000198211"/>
    </source>
</evidence>
<sequence>MITTCEVGPCESKMMHAKFHVLLSKSRHNIDHNCSQIDDESRKELVRRGAVGRRFAVVALSADTLAAIAEISELKW</sequence>
<organism evidence="1 2">
    <name type="scientific">Phytophthora megakarya</name>
    <dbReference type="NCBI Taxonomy" id="4795"/>
    <lineage>
        <taxon>Eukaryota</taxon>
        <taxon>Sar</taxon>
        <taxon>Stramenopiles</taxon>
        <taxon>Oomycota</taxon>
        <taxon>Peronosporomycetes</taxon>
        <taxon>Peronosporales</taxon>
        <taxon>Peronosporaceae</taxon>
        <taxon>Phytophthora</taxon>
    </lineage>
</organism>
<reference evidence="2" key="1">
    <citation type="submission" date="2017-03" db="EMBL/GenBank/DDBJ databases">
        <title>Phytopthora megakarya and P. palmivora, two closely related causual agents of cacao black pod achieved similar genome size and gene model numbers by different mechanisms.</title>
        <authorList>
            <person name="Ali S."/>
            <person name="Shao J."/>
            <person name="Larry D.J."/>
            <person name="Kronmiller B."/>
            <person name="Shen D."/>
            <person name="Strem M.D."/>
            <person name="Melnick R.L."/>
            <person name="Guiltinan M.J."/>
            <person name="Tyler B.M."/>
            <person name="Meinhardt L.W."/>
            <person name="Bailey B.A."/>
        </authorList>
    </citation>
    <scope>NUCLEOTIDE SEQUENCE [LARGE SCALE GENOMIC DNA]</scope>
    <source>
        <strain evidence="2">zdho120</strain>
    </source>
</reference>
<dbReference type="EMBL" id="NBNE01000807">
    <property type="protein sequence ID" value="OWZ17129.1"/>
    <property type="molecule type" value="Genomic_DNA"/>
</dbReference>
<name>A0A225WJ32_9STRA</name>
<protein>
    <submittedName>
        <fullName evidence="1">Uncharacterized protein</fullName>
    </submittedName>
</protein>